<dbReference type="PROSITE" id="PS50835">
    <property type="entry name" value="IG_LIKE"/>
    <property type="match status" value="1"/>
</dbReference>
<keyword evidence="3" id="KW-1280">Immunoglobulin</keyword>
<reference evidence="6" key="3">
    <citation type="submission" date="2025-09" db="UniProtKB">
        <authorList>
            <consortium name="Ensembl"/>
        </authorList>
    </citation>
    <scope>IDENTIFICATION</scope>
</reference>
<dbReference type="SUPFAM" id="SSF48726">
    <property type="entry name" value="Immunoglobulin"/>
    <property type="match status" value="1"/>
</dbReference>
<evidence type="ECO:0000256" key="1">
    <source>
        <dbReference type="ARBA" id="ARBA00022859"/>
    </source>
</evidence>
<dbReference type="GeneID" id="107324947"/>
<proteinExistence type="predicted"/>
<dbReference type="Ensembl" id="ENSCJPT00005032805.1">
    <property type="protein sequence ID" value="ENSCJPP00005024014.1"/>
    <property type="gene ID" value="ENSCJPG00005018974.1"/>
</dbReference>
<dbReference type="Proteomes" id="UP000694412">
    <property type="component" value="Chromosome 27"/>
</dbReference>
<reference evidence="6" key="1">
    <citation type="submission" date="2015-11" db="EMBL/GenBank/DDBJ databases">
        <authorList>
            <consortium name="International Coturnix japonica Genome Analysis Consortium"/>
            <person name="Warren W."/>
            <person name="Burt D.W."/>
            <person name="Antin P.B."/>
            <person name="Lanford R."/>
            <person name="Gros J."/>
            <person name="Wilson R.K."/>
        </authorList>
    </citation>
    <scope>NUCLEOTIDE SEQUENCE [LARGE SCALE GENOMIC DNA]</scope>
</reference>
<reference evidence="6" key="2">
    <citation type="submission" date="2025-08" db="UniProtKB">
        <authorList>
            <consortium name="Ensembl"/>
        </authorList>
    </citation>
    <scope>IDENTIFICATION</scope>
</reference>
<keyword evidence="7" id="KW-1185">Reference proteome</keyword>
<dbReference type="Gene3D" id="2.60.40.10">
    <property type="entry name" value="Immunoglobulins"/>
    <property type="match status" value="1"/>
</dbReference>
<dbReference type="GO" id="GO:0019814">
    <property type="term" value="C:immunoglobulin complex"/>
    <property type="evidence" value="ECO:0007669"/>
    <property type="project" value="UniProtKB-KW"/>
</dbReference>
<dbReference type="SMART" id="SM00406">
    <property type="entry name" value="IGv"/>
    <property type="match status" value="1"/>
</dbReference>
<feature type="region of interest" description="Disordered" evidence="4">
    <location>
        <begin position="56"/>
        <end position="83"/>
    </location>
</feature>
<name>A0A8C2YG38_COTJA</name>
<evidence type="ECO:0000256" key="2">
    <source>
        <dbReference type="ARBA" id="ARBA00023130"/>
    </source>
</evidence>
<dbReference type="KEGG" id="cjo:107324947"/>
<evidence type="ECO:0000256" key="4">
    <source>
        <dbReference type="SAM" id="MobiDB-lite"/>
    </source>
</evidence>
<dbReference type="InterPro" id="IPR050199">
    <property type="entry name" value="IgHV"/>
</dbReference>
<dbReference type="GO" id="GO:0002250">
    <property type="term" value="P:adaptive immune response"/>
    <property type="evidence" value="ECO:0007669"/>
    <property type="project" value="UniProtKB-KW"/>
</dbReference>
<feature type="domain" description="Ig-like" evidence="5">
    <location>
        <begin position="148"/>
        <end position="261"/>
    </location>
</feature>
<dbReference type="PANTHER" id="PTHR23266">
    <property type="entry name" value="IMMUNOGLOBULIN HEAVY CHAIN"/>
    <property type="match status" value="1"/>
</dbReference>
<dbReference type="InterPro" id="IPR013106">
    <property type="entry name" value="Ig_V-set"/>
</dbReference>
<dbReference type="GeneTree" id="ENSGT00940000163533"/>
<keyword evidence="2" id="KW-1064">Adaptive immunity</keyword>
<organism evidence="6 7">
    <name type="scientific">Coturnix japonica</name>
    <name type="common">Japanese quail</name>
    <name type="synonym">Coturnix coturnix japonica</name>
    <dbReference type="NCBI Taxonomy" id="93934"/>
    <lineage>
        <taxon>Eukaryota</taxon>
        <taxon>Metazoa</taxon>
        <taxon>Chordata</taxon>
        <taxon>Craniata</taxon>
        <taxon>Vertebrata</taxon>
        <taxon>Euteleostomi</taxon>
        <taxon>Archelosauria</taxon>
        <taxon>Archosauria</taxon>
        <taxon>Dinosauria</taxon>
        <taxon>Saurischia</taxon>
        <taxon>Theropoda</taxon>
        <taxon>Coelurosauria</taxon>
        <taxon>Aves</taxon>
        <taxon>Neognathae</taxon>
        <taxon>Galloanserae</taxon>
        <taxon>Galliformes</taxon>
        <taxon>Phasianidae</taxon>
        <taxon>Perdicinae</taxon>
        <taxon>Coturnix</taxon>
    </lineage>
</organism>
<dbReference type="GO" id="GO:0005576">
    <property type="term" value="C:extracellular region"/>
    <property type="evidence" value="ECO:0007669"/>
    <property type="project" value="UniProtKB-ARBA"/>
</dbReference>
<dbReference type="Pfam" id="PF07686">
    <property type="entry name" value="V-set"/>
    <property type="match status" value="1"/>
</dbReference>
<sequence>MPWQAGGKEVTRSCRCFSRGRTGNGRLRADSPCVGAAVMWLAEARASSFMHAEVHRDQPSARTLRVPGRRAPPLPPALPRVPPPARSILRRRGCGAGPGGAVGAAPPRPDEECPERGPALLLSASRADGNGEMVAGLGPWLLALALGPAGVCAEWRLEAYGGGVQAPGESVQLSCRGSGFSFGDYPVWWYRRALSGHLEWLSTTSTGSYVSKYSSEVQGRATVSRDDSRSVSSLYLRTLHPHDSAHYFCAVHTGTGNPAEL</sequence>
<feature type="region of interest" description="Disordered" evidence="4">
    <location>
        <begin position="96"/>
        <end position="115"/>
    </location>
</feature>
<dbReference type="RefSeq" id="XP_015740888.1">
    <property type="nucleotide sequence ID" value="XM_015885402.2"/>
</dbReference>
<evidence type="ECO:0000313" key="7">
    <source>
        <dbReference type="Proteomes" id="UP000694412"/>
    </source>
</evidence>
<evidence type="ECO:0000259" key="5">
    <source>
        <dbReference type="PROSITE" id="PS50835"/>
    </source>
</evidence>
<dbReference type="AlphaFoldDB" id="A0A8C2YG38"/>
<protein>
    <submittedName>
        <fullName evidence="6">Uncharacterized LOC107324947</fullName>
    </submittedName>
</protein>
<evidence type="ECO:0000313" key="6">
    <source>
        <dbReference type="Ensembl" id="ENSCJPP00005024014.1"/>
    </source>
</evidence>
<dbReference type="OrthoDB" id="9120674at2759"/>
<dbReference type="InterPro" id="IPR013783">
    <property type="entry name" value="Ig-like_fold"/>
</dbReference>
<feature type="compositionally biased region" description="Pro residues" evidence="4">
    <location>
        <begin position="70"/>
        <end position="83"/>
    </location>
</feature>
<keyword evidence="1" id="KW-0391">Immunity</keyword>
<dbReference type="InterPro" id="IPR036179">
    <property type="entry name" value="Ig-like_dom_sf"/>
</dbReference>
<accession>A0A8C2YG38</accession>
<dbReference type="InterPro" id="IPR007110">
    <property type="entry name" value="Ig-like_dom"/>
</dbReference>
<gene>
    <name evidence="6" type="primary">LOC107324947</name>
</gene>
<evidence type="ECO:0000256" key="3">
    <source>
        <dbReference type="ARBA" id="ARBA00043265"/>
    </source>
</evidence>